<evidence type="ECO:0000256" key="2">
    <source>
        <dbReference type="SAM" id="Phobius"/>
    </source>
</evidence>
<feature type="transmembrane region" description="Helical" evidence="2">
    <location>
        <begin position="66"/>
        <end position="85"/>
    </location>
</feature>
<reference evidence="3 4" key="1">
    <citation type="submission" date="2024-06" db="EMBL/GenBank/DDBJ databases">
        <authorList>
            <person name="Pan Q."/>
            <person name="Wen M."/>
            <person name="Jouanno E."/>
            <person name="Zahm M."/>
            <person name="Klopp C."/>
            <person name="Cabau C."/>
            <person name="Louis A."/>
            <person name="Berthelot C."/>
            <person name="Parey E."/>
            <person name="Roest Crollius H."/>
            <person name="Montfort J."/>
            <person name="Robinson-Rechavi M."/>
            <person name="Bouchez O."/>
            <person name="Lampietro C."/>
            <person name="Lopez Roques C."/>
            <person name="Donnadieu C."/>
            <person name="Postlethwait J."/>
            <person name="Bobe J."/>
            <person name="Verreycken H."/>
            <person name="Guiguen Y."/>
        </authorList>
    </citation>
    <scope>NUCLEOTIDE SEQUENCE [LARGE SCALE GENOMIC DNA]</scope>
    <source>
        <strain evidence="3">Up_M1</strain>
        <tissue evidence="3">Testis</tissue>
    </source>
</reference>
<dbReference type="EMBL" id="JAGEUA010000005">
    <property type="protein sequence ID" value="KAL0978068.1"/>
    <property type="molecule type" value="Genomic_DNA"/>
</dbReference>
<feature type="region of interest" description="Disordered" evidence="1">
    <location>
        <begin position="319"/>
        <end position="345"/>
    </location>
</feature>
<evidence type="ECO:0000256" key="1">
    <source>
        <dbReference type="SAM" id="MobiDB-lite"/>
    </source>
</evidence>
<organism evidence="3 4">
    <name type="scientific">Umbra pygmaea</name>
    <name type="common">Eastern mudminnow</name>
    <dbReference type="NCBI Taxonomy" id="75934"/>
    <lineage>
        <taxon>Eukaryota</taxon>
        <taxon>Metazoa</taxon>
        <taxon>Chordata</taxon>
        <taxon>Craniata</taxon>
        <taxon>Vertebrata</taxon>
        <taxon>Euteleostomi</taxon>
        <taxon>Actinopterygii</taxon>
        <taxon>Neopterygii</taxon>
        <taxon>Teleostei</taxon>
        <taxon>Protacanthopterygii</taxon>
        <taxon>Esociformes</taxon>
        <taxon>Umbridae</taxon>
        <taxon>Umbra</taxon>
    </lineage>
</organism>
<sequence length="345" mass="38223">MFPLNWLPRITMWLRFDNPFDSLMQGLVGACGISVLYNILRVHLHFQSSSKNTERSHSSPAASTRWVWLQGLSGVLQFWILTSLLSLVGPRVASLVVLEFSLRAVTAWLTAGPEVLQTSNQLMLVQCQFSLGCALSCTLNFLQEGAPQRSFSLLLAGGLSWLLAGLCSRLWGHVSRLFILHSSQRYCGVCITLLSSGHSLLSTLQRAVVLAFTVAGVAALSTVHHHFLSEAESLKFWTPLSLCYTLLVVYAQEDQHRRPGREGLVHTVALRLGALLVLLLMVGRWADVLQILITFLGEAACLLPSWDLLQALPQEEEQEDRPGRYVRHSSSAAHSMASERDTLSH</sequence>
<accession>A0ABD0WSF7</accession>
<keyword evidence="2" id="KW-1133">Transmembrane helix</keyword>
<keyword evidence="2" id="KW-0472">Membrane</keyword>
<evidence type="ECO:0000313" key="3">
    <source>
        <dbReference type="EMBL" id="KAL0978068.1"/>
    </source>
</evidence>
<keyword evidence="4" id="KW-1185">Reference proteome</keyword>
<feature type="transmembrane region" description="Helical" evidence="2">
    <location>
        <begin position="234"/>
        <end position="251"/>
    </location>
</feature>
<feature type="transmembrane region" description="Helical" evidence="2">
    <location>
        <begin position="208"/>
        <end position="228"/>
    </location>
</feature>
<dbReference type="Proteomes" id="UP001557470">
    <property type="component" value="Unassembled WGS sequence"/>
</dbReference>
<evidence type="ECO:0008006" key="5">
    <source>
        <dbReference type="Google" id="ProtNLM"/>
    </source>
</evidence>
<keyword evidence="2" id="KW-0812">Transmembrane</keyword>
<feature type="transmembrane region" description="Helical" evidence="2">
    <location>
        <begin position="20"/>
        <end position="40"/>
    </location>
</feature>
<evidence type="ECO:0000313" key="4">
    <source>
        <dbReference type="Proteomes" id="UP001557470"/>
    </source>
</evidence>
<feature type="transmembrane region" description="Helical" evidence="2">
    <location>
        <begin position="151"/>
        <end position="171"/>
    </location>
</feature>
<dbReference type="PANTHER" id="PTHR35257">
    <property type="entry name" value="TRANSMEMBRANE PROTEIN 82"/>
    <property type="match status" value="1"/>
</dbReference>
<protein>
    <recommendedName>
        <fullName evidence="5">Transmembrane protein 82</fullName>
    </recommendedName>
</protein>
<comment type="caution">
    <text evidence="3">The sequence shown here is derived from an EMBL/GenBank/DDBJ whole genome shotgun (WGS) entry which is preliminary data.</text>
</comment>
<dbReference type="AlphaFoldDB" id="A0ABD0WSF7"/>
<gene>
    <name evidence="3" type="ORF">UPYG_G00165510</name>
</gene>
<dbReference type="Pfam" id="PF15816">
    <property type="entry name" value="TMEM82"/>
    <property type="match status" value="1"/>
</dbReference>
<name>A0ABD0WSF7_UMBPY</name>
<dbReference type="InterPro" id="IPR031648">
    <property type="entry name" value="TMEM82"/>
</dbReference>
<dbReference type="PANTHER" id="PTHR35257:SF1">
    <property type="entry name" value="TRANSMEMBRANE PROTEIN 82"/>
    <property type="match status" value="1"/>
</dbReference>
<proteinExistence type="predicted"/>
<feature type="transmembrane region" description="Helical" evidence="2">
    <location>
        <begin position="263"/>
        <end position="282"/>
    </location>
</feature>